<reference evidence="1 2" key="1">
    <citation type="submission" date="2019-10" db="EMBL/GenBank/DDBJ databases">
        <title>Whole genome shotgun sequence of Acrocarpospora corrugata NBRC 13972.</title>
        <authorList>
            <person name="Ichikawa N."/>
            <person name="Kimura A."/>
            <person name="Kitahashi Y."/>
            <person name="Komaki H."/>
            <person name="Oguchi A."/>
        </authorList>
    </citation>
    <scope>NUCLEOTIDE SEQUENCE [LARGE SCALE GENOMIC DNA]</scope>
    <source>
        <strain evidence="1 2">NBRC 13972</strain>
    </source>
</reference>
<dbReference type="PANTHER" id="PTHR30298:SF0">
    <property type="entry name" value="PROTEIN YBFL-RELATED"/>
    <property type="match status" value="1"/>
</dbReference>
<evidence type="ECO:0000313" key="1">
    <source>
        <dbReference type="EMBL" id="GES05628.1"/>
    </source>
</evidence>
<dbReference type="EMBL" id="BLAD01000106">
    <property type="protein sequence ID" value="GES05628.1"/>
    <property type="molecule type" value="Genomic_DNA"/>
</dbReference>
<keyword evidence="2" id="KW-1185">Reference proteome</keyword>
<dbReference type="Proteomes" id="UP000334990">
    <property type="component" value="Unassembled WGS sequence"/>
</dbReference>
<comment type="caution">
    <text evidence="1">The sequence shown here is derived from an EMBL/GenBank/DDBJ whole genome shotgun (WGS) entry which is preliminary data.</text>
</comment>
<organism evidence="1 2">
    <name type="scientific">Acrocarpospora corrugata</name>
    <dbReference type="NCBI Taxonomy" id="35763"/>
    <lineage>
        <taxon>Bacteria</taxon>
        <taxon>Bacillati</taxon>
        <taxon>Actinomycetota</taxon>
        <taxon>Actinomycetes</taxon>
        <taxon>Streptosporangiales</taxon>
        <taxon>Streptosporangiaceae</taxon>
        <taxon>Acrocarpospora</taxon>
    </lineage>
</organism>
<dbReference type="InterPro" id="IPR051698">
    <property type="entry name" value="Transposase_11-like"/>
</dbReference>
<dbReference type="PANTHER" id="PTHR30298">
    <property type="entry name" value="H REPEAT-ASSOCIATED PREDICTED TRANSPOSASE"/>
    <property type="match status" value="1"/>
</dbReference>
<evidence type="ECO:0008006" key="3">
    <source>
        <dbReference type="Google" id="ProtNLM"/>
    </source>
</evidence>
<proteinExistence type="predicted"/>
<evidence type="ECO:0000313" key="2">
    <source>
        <dbReference type="Proteomes" id="UP000334990"/>
    </source>
</evidence>
<accession>A0A5M3WH08</accession>
<name>A0A5M3WH08_9ACTN</name>
<gene>
    <name evidence="1" type="ORF">Acor_76960</name>
</gene>
<sequence length="122" mass="12846">MVNGVSVTVIAAIPSFGPLLAGLDLTNIVITADAMHTQTGHAKQILAQGGDYILMVKANRPSLLRQLKDLPWNQIPLGARTTGTGHGRGEIRRIKMCGVHPGLPFPRAVQAVQVNAAAPAKP</sequence>
<dbReference type="AlphaFoldDB" id="A0A5M3WH08"/>
<protein>
    <recommendedName>
        <fullName evidence="3">Transposase IS4-like domain-containing protein</fullName>
    </recommendedName>
</protein>